<dbReference type="SMART" id="SM00054">
    <property type="entry name" value="EFh"/>
    <property type="match status" value="2"/>
</dbReference>
<dbReference type="CDD" id="cd00052">
    <property type="entry name" value="EH"/>
    <property type="match status" value="2"/>
</dbReference>
<dbReference type="OrthoDB" id="2015333at2759"/>
<organism evidence="23 24">
    <name type="scientific">Pichia inconspicua</name>
    <dbReference type="NCBI Taxonomy" id="52247"/>
    <lineage>
        <taxon>Eukaryota</taxon>
        <taxon>Fungi</taxon>
        <taxon>Dikarya</taxon>
        <taxon>Ascomycota</taxon>
        <taxon>Saccharomycotina</taxon>
        <taxon>Pichiomycetes</taxon>
        <taxon>Pichiales</taxon>
        <taxon>Pichiaceae</taxon>
        <taxon>Pichia</taxon>
    </lineage>
</organism>
<feature type="compositionally biased region" description="Polar residues" evidence="19">
    <location>
        <begin position="1508"/>
        <end position="1533"/>
    </location>
</feature>
<dbReference type="FunFam" id="1.10.238.10:FF:000349">
    <property type="entry name" value="Actin cytoskeleton-regulatory complex protein PAN1"/>
    <property type="match status" value="1"/>
</dbReference>
<keyword evidence="24" id="KW-1185">Reference proteome</keyword>
<feature type="compositionally biased region" description="Low complexity" evidence="19">
    <location>
        <begin position="1020"/>
        <end position="1034"/>
    </location>
</feature>
<feature type="region of interest" description="Disordered" evidence="19">
    <location>
        <begin position="1172"/>
        <end position="1200"/>
    </location>
</feature>
<evidence type="ECO:0000256" key="13">
    <source>
        <dbReference type="ARBA" id="ARBA00023054"/>
    </source>
</evidence>
<feature type="compositionally biased region" description="Acidic residues" evidence="19">
    <location>
        <begin position="1280"/>
        <end position="1296"/>
    </location>
</feature>
<dbReference type="PROSITE" id="PS50222">
    <property type="entry name" value="EF_HAND_2"/>
    <property type="match status" value="2"/>
</dbReference>
<dbReference type="GO" id="GO:0005509">
    <property type="term" value="F:calcium ion binding"/>
    <property type="evidence" value="ECO:0007669"/>
    <property type="project" value="InterPro"/>
</dbReference>
<dbReference type="InterPro" id="IPR011992">
    <property type="entry name" value="EF-hand-dom_pair"/>
</dbReference>
<evidence type="ECO:0000256" key="19">
    <source>
        <dbReference type="SAM" id="MobiDB-lite"/>
    </source>
</evidence>
<name>A0A4T0X1V2_9ASCO</name>
<evidence type="ECO:0000256" key="6">
    <source>
        <dbReference type="ARBA" id="ARBA00015110"/>
    </source>
</evidence>
<comment type="subcellular location">
    <subcellularLocation>
        <location evidence="3">Cell membrane</location>
        <topology evidence="3">Peripheral membrane protein</topology>
        <orientation evidence="3">Cytoplasmic side</orientation>
    </subcellularLocation>
    <subcellularLocation>
        <location evidence="2">Cytoplasm</location>
        <location evidence="2">Cytoskeleton</location>
        <location evidence="2">Actin patch</location>
    </subcellularLocation>
    <subcellularLocation>
        <location evidence="1">Endosome membrane</location>
        <topology evidence="1">Peripheral membrane protein</topology>
        <orientation evidence="1">Cytoplasmic side</orientation>
    </subcellularLocation>
</comment>
<feature type="region of interest" description="Disordered" evidence="19">
    <location>
        <begin position="1229"/>
        <end position="1338"/>
    </location>
</feature>
<proteinExistence type="inferred from homology"/>
<feature type="compositionally biased region" description="Basic and acidic residues" evidence="19">
    <location>
        <begin position="1384"/>
        <end position="1393"/>
    </location>
</feature>
<keyword evidence="11" id="KW-0677">Repeat</keyword>
<evidence type="ECO:0000256" key="15">
    <source>
        <dbReference type="ARBA" id="ARBA00023203"/>
    </source>
</evidence>
<evidence type="ECO:0000256" key="18">
    <source>
        <dbReference type="SAM" id="Coils"/>
    </source>
</evidence>
<evidence type="ECO:0000256" key="11">
    <source>
        <dbReference type="ARBA" id="ARBA00022737"/>
    </source>
</evidence>
<evidence type="ECO:0000256" key="2">
    <source>
        <dbReference type="ARBA" id="ARBA00004134"/>
    </source>
</evidence>
<comment type="function">
    <text evidence="17">Component of the PAN1 actin cytoskeleton-regulatory complex required for the internalization of endosomes during actin-coupled endocytosis. The complex links the site of endocytosis to the cell membrane-associated actin cytoskeleton. Mediates uptake of external molecules and vacuolar degradation of plasma membrane proteins. Plays a role in the proper organization of the cell membrane-associated actin cytoskeleton and promotes its destabilization.</text>
</comment>
<dbReference type="PROSITE" id="PS50031">
    <property type="entry name" value="EH"/>
    <property type="match status" value="2"/>
</dbReference>
<dbReference type="STRING" id="52247.A0A4T0X1V2"/>
<evidence type="ECO:0000256" key="1">
    <source>
        <dbReference type="ARBA" id="ARBA00004125"/>
    </source>
</evidence>
<dbReference type="PROSITE" id="PS51082">
    <property type="entry name" value="WH2"/>
    <property type="match status" value="1"/>
</dbReference>
<keyword evidence="13 18" id="KW-0175">Coiled coil</keyword>
<evidence type="ECO:0000256" key="8">
    <source>
        <dbReference type="ARBA" id="ARBA00022475"/>
    </source>
</evidence>
<reference evidence="23 24" key="1">
    <citation type="journal article" date="2019" name="Front. Genet.">
        <title>Whole-Genome Sequencing of the Opportunistic Yeast Pathogen Candida inconspicua Uncovers Its Hybrid Origin.</title>
        <authorList>
            <person name="Mixao V."/>
            <person name="Hansen A.P."/>
            <person name="Saus E."/>
            <person name="Boekhout T."/>
            <person name="Lass-Florl C."/>
            <person name="Gabaldon T."/>
        </authorList>
    </citation>
    <scope>NUCLEOTIDE SEQUENCE [LARGE SCALE GENOMIC DNA]</scope>
    <source>
        <strain evidence="23 24">CBS 180</strain>
    </source>
</reference>
<comment type="similarity">
    <text evidence="4">Belongs to the PAN1 family.</text>
</comment>
<dbReference type="PANTHER" id="PTHR11216">
    <property type="entry name" value="EH DOMAIN"/>
    <property type="match status" value="1"/>
</dbReference>
<dbReference type="GO" id="GO:0006897">
    <property type="term" value="P:endocytosis"/>
    <property type="evidence" value="ECO:0007669"/>
    <property type="project" value="UniProtKB-KW"/>
</dbReference>
<protein>
    <recommendedName>
        <fullName evidence="6">Actin cytoskeleton-regulatory complex protein PAN1</fullName>
    </recommendedName>
    <alternativeName>
        <fullName evidence="7">Actin cytoskeleton-regulatory complex protein pan1</fullName>
    </alternativeName>
</protein>
<evidence type="ECO:0000256" key="3">
    <source>
        <dbReference type="ARBA" id="ARBA00004413"/>
    </source>
</evidence>
<comment type="subunit">
    <text evidence="5">Component of the PAN1 actin cytoskeleton-regulatory complex.</text>
</comment>
<feature type="domain" description="WH2" evidence="22">
    <location>
        <begin position="1535"/>
        <end position="1552"/>
    </location>
</feature>
<evidence type="ECO:0000256" key="12">
    <source>
        <dbReference type="ARBA" id="ARBA00022753"/>
    </source>
</evidence>
<feature type="compositionally biased region" description="Polar residues" evidence="19">
    <location>
        <begin position="683"/>
        <end position="706"/>
    </location>
</feature>
<evidence type="ECO:0000259" key="21">
    <source>
        <dbReference type="PROSITE" id="PS50222"/>
    </source>
</evidence>
<feature type="region of interest" description="Disordered" evidence="19">
    <location>
        <begin position="678"/>
        <end position="733"/>
    </location>
</feature>
<feature type="compositionally biased region" description="Polar residues" evidence="19">
    <location>
        <begin position="1436"/>
        <end position="1447"/>
    </location>
</feature>
<evidence type="ECO:0000256" key="16">
    <source>
        <dbReference type="ARBA" id="ARBA00023212"/>
    </source>
</evidence>
<keyword evidence="15" id="KW-0009">Actin-binding</keyword>
<feature type="coiled-coil region" evidence="18">
    <location>
        <begin position="739"/>
        <end position="789"/>
    </location>
</feature>
<evidence type="ECO:0000256" key="10">
    <source>
        <dbReference type="ARBA" id="ARBA00022583"/>
    </source>
</evidence>
<dbReference type="Pfam" id="PF08226">
    <property type="entry name" value="DUF1720"/>
    <property type="match status" value="1"/>
</dbReference>
<keyword evidence="8" id="KW-1003">Cell membrane</keyword>
<feature type="domain" description="EF-hand" evidence="21">
    <location>
        <begin position="328"/>
        <end position="363"/>
    </location>
</feature>
<evidence type="ECO:0000256" key="14">
    <source>
        <dbReference type="ARBA" id="ARBA00023136"/>
    </source>
</evidence>
<feature type="region of interest" description="Disordered" evidence="19">
    <location>
        <begin position="1350"/>
        <end position="1539"/>
    </location>
</feature>
<dbReference type="InterPro" id="IPR013182">
    <property type="entry name" value="DUF1720"/>
</dbReference>
<dbReference type="InterPro" id="IPR000261">
    <property type="entry name" value="EH_dom"/>
</dbReference>
<feature type="compositionally biased region" description="Polar residues" evidence="19">
    <location>
        <begin position="164"/>
        <end position="188"/>
    </location>
</feature>
<feature type="region of interest" description="Disordered" evidence="19">
    <location>
        <begin position="164"/>
        <end position="204"/>
    </location>
</feature>
<dbReference type="InterPro" id="IPR003124">
    <property type="entry name" value="WH2_dom"/>
</dbReference>
<dbReference type="SMART" id="SM00027">
    <property type="entry name" value="EH"/>
    <property type="match status" value="2"/>
</dbReference>
<dbReference type="Proteomes" id="UP000307173">
    <property type="component" value="Unassembled WGS sequence"/>
</dbReference>
<evidence type="ECO:0000256" key="17">
    <source>
        <dbReference type="ARBA" id="ARBA00025194"/>
    </source>
</evidence>
<comment type="caution">
    <text evidence="23">The sequence shown here is derived from an EMBL/GenBank/DDBJ whole genome shotgun (WGS) entry which is preliminary data.</text>
</comment>
<evidence type="ECO:0000313" key="24">
    <source>
        <dbReference type="Proteomes" id="UP000307173"/>
    </source>
</evidence>
<dbReference type="GO" id="GO:0030479">
    <property type="term" value="C:actin cortical patch"/>
    <property type="evidence" value="ECO:0007669"/>
    <property type="project" value="UniProtKB-SubCell"/>
</dbReference>
<feature type="compositionally biased region" description="Polar residues" evidence="19">
    <location>
        <begin position="101"/>
        <end position="137"/>
    </location>
</feature>
<evidence type="ECO:0000259" key="22">
    <source>
        <dbReference type="PROSITE" id="PS51082"/>
    </source>
</evidence>
<dbReference type="GO" id="GO:0016197">
    <property type="term" value="P:endosomal transport"/>
    <property type="evidence" value="ECO:0007669"/>
    <property type="project" value="TreeGrafter"/>
</dbReference>
<keyword evidence="9" id="KW-0963">Cytoplasm</keyword>
<accession>A0A4T0X1V2</accession>
<feature type="compositionally biased region" description="Pro residues" evidence="19">
    <location>
        <begin position="1448"/>
        <end position="1507"/>
    </location>
</feature>
<evidence type="ECO:0000256" key="7">
    <source>
        <dbReference type="ARBA" id="ARBA00020728"/>
    </source>
</evidence>
<feature type="compositionally biased region" description="Polar residues" evidence="19">
    <location>
        <begin position="1364"/>
        <end position="1379"/>
    </location>
</feature>
<feature type="region of interest" description="Disordered" evidence="19">
    <location>
        <begin position="1"/>
        <end position="137"/>
    </location>
</feature>
<keyword evidence="14" id="KW-0472">Membrane</keyword>
<dbReference type="GO" id="GO:0005886">
    <property type="term" value="C:plasma membrane"/>
    <property type="evidence" value="ECO:0007669"/>
    <property type="project" value="UniProtKB-SubCell"/>
</dbReference>
<evidence type="ECO:0000259" key="20">
    <source>
        <dbReference type="PROSITE" id="PS50031"/>
    </source>
</evidence>
<evidence type="ECO:0000256" key="4">
    <source>
        <dbReference type="ARBA" id="ARBA00009351"/>
    </source>
</evidence>
<gene>
    <name evidence="23" type="ORF">CANINC_002178</name>
</gene>
<feature type="domain" description="EH" evidence="20">
    <location>
        <begin position="295"/>
        <end position="377"/>
    </location>
</feature>
<evidence type="ECO:0000256" key="9">
    <source>
        <dbReference type="ARBA" id="ARBA00022490"/>
    </source>
</evidence>
<evidence type="ECO:0000256" key="5">
    <source>
        <dbReference type="ARBA" id="ARBA00011159"/>
    </source>
</evidence>
<dbReference type="EMBL" id="SELW01000349">
    <property type="protein sequence ID" value="TID29030.1"/>
    <property type="molecule type" value="Genomic_DNA"/>
</dbReference>
<dbReference type="GO" id="GO:0003779">
    <property type="term" value="F:actin binding"/>
    <property type="evidence" value="ECO:0007669"/>
    <property type="project" value="UniProtKB-KW"/>
</dbReference>
<keyword evidence="10" id="KW-0254">Endocytosis</keyword>
<dbReference type="InterPro" id="IPR002048">
    <property type="entry name" value="EF_hand_dom"/>
</dbReference>
<keyword evidence="12" id="KW-0967">Endosome</keyword>
<dbReference type="GO" id="GO:0010008">
    <property type="term" value="C:endosome membrane"/>
    <property type="evidence" value="ECO:0007669"/>
    <property type="project" value="UniProtKB-SubCell"/>
</dbReference>
<dbReference type="Gene3D" id="1.10.238.10">
    <property type="entry name" value="EF-hand"/>
    <property type="match status" value="2"/>
</dbReference>
<feature type="compositionally biased region" description="Polar residues" evidence="19">
    <location>
        <begin position="1314"/>
        <end position="1338"/>
    </location>
</feature>
<feature type="compositionally biased region" description="Low complexity" evidence="19">
    <location>
        <begin position="1"/>
        <end position="11"/>
    </location>
</feature>
<feature type="compositionally biased region" description="Basic and acidic residues" evidence="19">
    <location>
        <begin position="1405"/>
        <end position="1417"/>
    </location>
</feature>
<feature type="domain" description="EF-hand" evidence="21">
    <location>
        <begin position="612"/>
        <end position="647"/>
    </location>
</feature>
<dbReference type="PANTHER" id="PTHR11216:SF173">
    <property type="entry name" value="ACTIN CYTOSKELETON-REGULATORY COMPLEX PROTEIN PAN1"/>
    <property type="match status" value="1"/>
</dbReference>
<evidence type="ECO:0000313" key="23">
    <source>
        <dbReference type="EMBL" id="TID29030.1"/>
    </source>
</evidence>
<keyword evidence="16" id="KW-0206">Cytoskeleton</keyword>
<sequence>MYNYNNQPPQYGYSSNTYHQEQPQQLQQSQPQQFQQPQQPQQQQQQQQQHQQQQHQQQQNFSNWSSAQQPQPQPQQLQQSQQPQFNSLQSQPTGYGFGTQVGVQPTGYQQPLQNQITGWNQSPQTGFQSQATGYQQPQTNFQSQATGYQQPFTTFQAQPTGYQQRNNGVQTETSGFQPQATGSFTPKEQQQQPLVQQNTNWNQSAPPMTSFVSQPTGGLVNQATGYQQQPPLTSFGTMPLQSQATGWNIGLQTQATGGPLTAQATGFISNLTSLGNQKNDIELPNIRLSFITSRDQERFEAIFRSNVPKGENTMDASTAKAILMKSGLSAVQLSNIWELADTKKSGSLMFPEFCVALHLANMARRGQSVPFELPTKIKNEVTGFVDAINFNIGTKANYNNIAFNNAPLTTQRTGLGPLTAQKTGLTPLSAQQTSGLVPMQTGMIPQATGIFSQSGPLFSQPTGSAPPMTSFASQQTGGFMQQPTGGYLNTQNGGFSVQQTGGFMGQTGGILPQQTGLQSMPTGKPGQWGFVSTPTGGLPGLDIMQSHFMPNSQSQASALQNHMGGSHSSNVTWAITKQEKLIYDGIFKQWDKERSGFVSGDIALNVFTKSGLSFGDLEKIWTLCDQGNKGKLNRDEFAVAMHIIYRRLNGYDIPVYLPPELVPPSSKVLENTVDSMKNELKKQASQTSHSGSSQNRSGVTRTGTTYKNDDDFVGYVSNSRHRKRSEEEKSNAFSTKLSIDDLKKQIHEKKILLAAVDAQDDDISANENKQKASNEIDVLKTRIKSLQSQLNSSDYFNYDSAEQKQSLQAKLNYFADKVPQLIDAIAQVDDKIKTAKIEIFRLKLQKENPSGIDIRGTGPNGELTETDKRIAKQKALLQAKMAKLTGKPAPNFDAFETNEAKLNQEITSVTKEYEDQKNVVKDISSSITALIHEVSESLHLTNSLSVGYSKWEKKEGVQNQEVCDFIDYLNSTIPAHKTLVSPPNSLLNPYLQNNDGQANHVKNSEANQSLNADHLASPISQSNSTSHSVNSLTSAEEKAKRIKENAQKRMQERLARLGISKKTTLNNQTSLIDSHTNSVPNEAKHAVTDAAKDAAITVSSVAQIKPAAPQPPPARAVQSTHTIDLPDNRSESDDDDEEYRTLLAKKKEMEERKALKKQEKLAKLKAEMAALKQQAEEEGDDDWDDGVKQASYPAATTTIPQAIKREESIADHSNNPFALMINKNESTLKSAEKVTDKLSNQSHNPFAKLQADSSTPSTKLDVIDHEKLRKQRAAQMGVTNDDEWSDSADDGSDDEMPSSKKQAELASMLFGGSNEPSRSSTFIPQVPSNITNGEQNNVSEEVMLKDTEKTFEENAPTVFPPVIESSTASPIDDASSSSFAPDRPTLKIDKDKTSVTNLDNTELPSSKDEFYDAKSEESSFIEPTPPSSPEAAAIDSNLSTATILPQTQIPPPPPTDLAPPPPTDLAPPPPTELAPPPPTELAPPPPTELPPPPPPPSDLVPPPPPPSFINSENAFSAGTSHQSPLTSTATGSPPNIGALLSQITGGKQLKKVQPDEQHIATGATVGKVL</sequence>
<dbReference type="Pfam" id="PF12763">
    <property type="entry name" value="EH"/>
    <property type="match status" value="2"/>
</dbReference>
<feature type="region of interest" description="Disordered" evidence="19">
    <location>
        <begin position="1104"/>
        <end position="1138"/>
    </location>
</feature>
<feature type="region of interest" description="Disordered" evidence="19">
    <location>
        <begin position="1016"/>
        <end position="1041"/>
    </location>
</feature>
<dbReference type="SUPFAM" id="SSF47473">
    <property type="entry name" value="EF-hand"/>
    <property type="match status" value="2"/>
</dbReference>
<feature type="compositionally biased region" description="Polar residues" evidence="19">
    <location>
        <begin position="1394"/>
        <end position="1404"/>
    </location>
</feature>
<feature type="domain" description="EH" evidence="20">
    <location>
        <begin position="579"/>
        <end position="668"/>
    </location>
</feature>
<feature type="compositionally biased region" description="Low complexity" evidence="19">
    <location>
        <begin position="19"/>
        <end position="92"/>
    </location>
</feature>